<sequence>MYETASYLAFESQKKASPKQMAEAIARGDRAVVIACCGRAIAVQS</sequence>
<evidence type="ECO:0000313" key="2">
    <source>
        <dbReference type="Proteomes" id="UP001525890"/>
    </source>
</evidence>
<dbReference type="RefSeq" id="WP_368006700.1">
    <property type="nucleotide sequence ID" value="NZ_JAMXFF010000016.1"/>
</dbReference>
<gene>
    <name evidence="1" type="ORF">NG799_12155</name>
</gene>
<comment type="caution">
    <text evidence="1">The sequence shown here is derived from an EMBL/GenBank/DDBJ whole genome shotgun (WGS) entry which is preliminary data.</text>
</comment>
<organism evidence="1 2">
    <name type="scientific">Laspinema palackyanum D2a</name>
    <dbReference type="NCBI Taxonomy" id="2953684"/>
    <lineage>
        <taxon>Bacteria</taxon>
        <taxon>Bacillati</taxon>
        <taxon>Cyanobacteriota</taxon>
        <taxon>Cyanophyceae</taxon>
        <taxon>Oscillatoriophycideae</taxon>
        <taxon>Oscillatoriales</taxon>
        <taxon>Laspinemataceae</taxon>
        <taxon>Laspinema</taxon>
        <taxon>Laspinema palackyanum</taxon>
    </lineage>
</organism>
<accession>A0ABT2MQR4</accession>
<protein>
    <submittedName>
        <fullName evidence="1">Uncharacterized protein</fullName>
    </submittedName>
</protein>
<reference evidence="1 2" key="1">
    <citation type="journal article" date="2022" name="Front. Microbiol.">
        <title>High genomic differentiation and limited gene flow indicate recent cryptic speciation within the genus Laspinema (cyanobacteria).</title>
        <authorList>
            <person name="Stanojkovic A."/>
            <person name="Skoupy S."/>
            <person name="Skaloud P."/>
            <person name="Dvorak P."/>
        </authorList>
    </citation>
    <scope>NUCLEOTIDE SEQUENCE [LARGE SCALE GENOMIC DNA]</scope>
    <source>
        <strain evidence="1 2">D2a</strain>
    </source>
</reference>
<dbReference type="EMBL" id="JAMXFF010000016">
    <property type="protein sequence ID" value="MCT7967091.1"/>
    <property type="molecule type" value="Genomic_DNA"/>
</dbReference>
<keyword evidence="2" id="KW-1185">Reference proteome</keyword>
<dbReference type="Proteomes" id="UP001525890">
    <property type="component" value="Unassembled WGS sequence"/>
</dbReference>
<evidence type="ECO:0000313" key="1">
    <source>
        <dbReference type="EMBL" id="MCT7967091.1"/>
    </source>
</evidence>
<name>A0ABT2MQR4_9CYAN</name>
<proteinExistence type="predicted"/>